<keyword evidence="3" id="KW-1185">Reference proteome</keyword>
<feature type="domain" description="Methyltransferase" evidence="1">
    <location>
        <begin position="28"/>
        <end position="148"/>
    </location>
</feature>
<dbReference type="EMBL" id="OBDZ01000022">
    <property type="protein sequence ID" value="SNY37350.1"/>
    <property type="molecule type" value="Genomic_DNA"/>
</dbReference>
<dbReference type="InterPro" id="IPR029063">
    <property type="entry name" value="SAM-dependent_MTases_sf"/>
</dbReference>
<evidence type="ECO:0000259" key="1">
    <source>
        <dbReference type="Pfam" id="PF13847"/>
    </source>
</evidence>
<dbReference type="RefSeq" id="WP_097018698.1">
    <property type="nucleotide sequence ID" value="NZ_OBDZ01000022.1"/>
</dbReference>
<reference evidence="3" key="1">
    <citation type="submission" date="2017-09" db="EMBL/GenBank/DDBJ databases">
        <authorList>
            <person name="Varghese N."/>
            <person name="Submissions S."/>
        </authorList>
    </citation>
    <scope>NUCLEOTIDE SEQUENCE [LARGE SCALE GENOMIC DNA]</scope>
    <source>
        <strain evidence="3">MSL47</strain>
    </source>
</reference>
<dbReference type="PANTHER" id="PTHR44068:SF11">
    <property type="entry name" value="GERANYL DIPHOSPHATE 2-C-METHYLTRANSFERASE"/>
    <property type="match status" value="1"/>
</dbReference>
<dbReference type="GO" id="GO:0008168">
    <property type="term" value="F:methyltransferase activity"/>
    <property type="evidence" value="ECO:0007669"/>
    <property type="project" value="UniProtKB-KW"/>
</dbReference>
<dbReference type="Proteomes" id="UP000219573">
    <property type="component" value="Unassembled WGS sequence"/>
</dbReference>
<gene>
    <name evidence="2" type="ORF">SAMN06265827_1229</name>
</gene>
<dbReference type="InterPro" id="IPR025714">
    <property type="entry name" value="Methyltranfer_dom"/>
</dbReference>
<dbReference type="Pfam" id="PF13847">
    <property type="entry name" value="Methyltransf_31"/>
    <property type="match status" value="1"/>
</dbReference>
<dbReference type="CDD" id="cd02440">
    <property type="entry name" value="AdoMet_MTases"/>
    <property type="match status" value="1"/>
</dbReference>
<keyword evidence="2" id="KW-0489">Methyltransferase</keyword>
<dbReference type="OrthoDB" id="5522265at2"/>
<sequence>MAQENFYTEVYPDIIEQWRFYLDLLELEEGDKVLDIGCNRGDTELFMVNSNPQIAKVVGIDIDELKLSDASKKVSTELEREKIEFQKMDACNLEFEDESFDKVICAETIEWIEEPQRVIQEVKRVLKPQGIAIIQHSDFDTQVFSTTKLSLTREIINKFTDSGPDGTIGRKLLGWCKRVAFKEIKPVIYSVINDSFKKNYYSYQVAQMMKEWLTSQQLIEEERLNEWLEYLQRIDEKGEFFYSINRNLVICRK</sequence>
<dbReference type="PANTHER" id="PTHR44068">
    <property type="entry name" value="ZGC:194242"/>
    <property type="match status" value="1"/>
</dbReference>
<keyword evidence="2" id="KW-0808">Transferase</keyword>
<dbReference type="AlphaFoldDB" id="A0A285HNN8"/>
<dbReference type="SUPFAM" id="SSF53335">
    <property type="entry name" value="S-adenosyl-L-methionine-dependent methyltransferases"/>
    <property type="match status" value="1"/>
</dbReference>
<name>A0A285HNN8_9FIRM</name>
<evidence type="ECO:0000313" key="3">
    <source>
        <dbReference type="Proteomes" id="UP000219573"/>
    </source>
</evidence>
<evidence type="ECO:0000313" key="2">
    <source>
        <dbReference type="EMBL" id="SNY37350.1"/>
    </source>
</evidence>
<accession>A0A285HNN8</accession>
<dbReference type="InterPro" id="IPR050447">
    <property type="entry name" value="Erg6_SMT_methyltransf"/>
</dbReference>
<proteinExistence type="predicted"/>
<organism evidence="2 3">
    <name type="scientific">Orenia metallireducens</name>
    <dbReference type="NCBI Taxonomy" id="1413210"/>
    <lineage>
        <taxon>Bacteria</taxon>
        <taxon>Bacillati</taxon>
        <taxon>Bacillota</taxon>
        <taxon>Clostridia</taxon>
        <taxon>Halanaerobiales</taxon>
        <taxon>Halobacteroidaceae</taxon>
        <taxon>Orenia</taxon>
    </lineage>
</organism>
<dbReference type="GO" id="GO:0032259">
    <property type="term" value="P:methylation"/>
    <property type="evidence" value="ECO:0007669"/>
    <property type="project" value="UniProtKB-KW"/>
</dbReference>
<dbReference type="Gene3D" id="3.40.50.150">
    <property type="entry name" value="Vaccinia Virus protein VP39"/>
    <property type="match status" value="1"/>
</dbReference>
<protein>
    <submittedName>
        <fullName evidence="2">Methyltransferase domain-containing protein</fullName>
    </submittedName>
</protein>